<dbReference type="InterPro" id="IPR002018">
    <property type="entry name" value="CarbesteraseB"/>
</dbReference>
<dbReference type="PANTHER" id="PTHR45029:SF6">
    <property type="entry name" value="CARBOXYLIC ESTER HYDROLASE"/>
    <property type="match status" value="1"/>
</dbReference>
<keyword evidence="2" id="KW-1185">Reference proteome</keyword>
<dbReference type="InterPro" id="IPR029058">
    <property type="entry name" value="AB_hydrolase_fold"/>
</dbReference>
<accession>A0A914Z156</accession>
<evidence type="ECO:0000313" key="2">
    <source>
        <dbReference type="Proteomes" id="UP000887577"/>
    </source>
</evidence>
<name>A0A914Z156_9BILA</name>
<feature type="domain" description="Carboxylesterase type B" evidence="1">
    <location>
        <begin position="10"/>
        <end position="201"/>
    </location>
</feature>
<dbReference type="PANTHER" id="PTHR45029">
    <property type="entry name" value="CARBOXYLIC ESTER HYDROLASE-RELATED"/>
    <property type="match status" value="1"/>
</dbReference>
<dbReference type="Gene3D" id="3.40.50.1820">
    <property type="entry name" value="alpha/beta hydrolase"/>
    <property type="match status" value="1"/>
</dbReference>
<proteinExistence type="predicted"/>
<dbReference type="Proteomes" id="UP000887577">
    <property type="component" value="Unplaced"/>
</dbReference>
<dbReference type="InterPro" id="IPR043187">
    <property type="entry name" value="CM06B1-like"/>
</dbReference>
<reference evidence="3" key="1">
    <citation type="submission" date="2022-11" db="UniProtKB">
        <authorList>
            <consortium name="WormBaseParasite"/>
        </authorList>
    </citation>
    <scope>IDENTIFICATION</scope>
</reference>
<evidence type="ECO:0000313" key="3">
    <source>
        <dbReference type="WBParaSite" id="PSU_v2.g5628.t1"/>
    </source>
</evidence>
<sequence>MFSIHMGIKKDDQPNYSKQNLIDFIHDKIATFSAFGNDAETAFKDLKEFYVERGSAEEKKQDRFYFNRYTDLLSDIQFTIPSIRDGLEKSKLDWPTYIYLFDYTNPELVEEFGFYGGANHGLELAYLHGAFIFKYFDFTPIDYNLRDAYVEGVANFFKYGKPSSQNHEWPKMIADDTFKYFHLGEKSQIADNFFNQRLEFWEEFGEKYHFDLIRGEYRHSKKLKMNFKHL</sequence>
<organism evidence="2 3">
    <name type="scientific">Panagrolaimus superbus</name>
    <dbReference type="NCBI Taxonomy" id="310955"/>
    <lineage>
        <taxon>Eukaryota</taxon>
        <taxon>Metazoa</taxon>
        <taxon>Ecdysozoa</taxon>
        <taxon>Nematoda</taxon>
        <taxon>Chromadorea</taxon>
        <taxon>Rhabditida</taxon>
        <taxon>Tylenchina</taxon>
        <taxon>Panagrolaimomorpha</taxon>
        <taxon>Panagrolaimoidea</taxon>
        <taxon>Panagrolaimidae</taxon>
        <taxon>Panagrolaimus</taxon>
    </lineage>
</organism>
<dbReference type="AlphaFoldDB" id="A0A914Z156"/>
<protein>
    <submittedName>
        <fullName evidence="3">Carboxylesterase type B domain-containing protein</fullName>
    </submittedName>
</protein>
<dbReference type="SUPFAM" id="SSF53474">
    <property type="entry name" value="alpha/beta-Hydrolases"/>
    <property type="match status" value="1"/>
</dbReference>
<dbReference type="Pfam" id="PF00135">
    <property type="entry name" value="COesterase"/>
    <property type="match status" value="1"/>
</dbReference>
<evidence type="ECO:0000259" key="1">
    <source>
        <dbReference type="Pfam" id="PF00135"/>
    </source>
</evidence>
<dbReference type="WBParaSite" id="PSU_v2.g5628.t1">
    <property type="protein sequence ID" value="PSU_v2.g5628.t1"/>
    <property type="gene ID" value="PSU_v2.g5628"/>
</dbReference>